<keyword evidence="6" id="KW-0391">Immunity</keyword>
<dbReference type="SMART" id="SM00043">
    <property type="entry name" value="CY"/>
    <property type="match status" value="1"/>
</dbReference>
<evidence type="ECO:0000256" key="1">
    <source>
        <dbReference type="ARBA" id="ARBA00004496"/>
    </source>
</evidence>
<dbReference type="GeneTree" id="ENSGT00940000155717"/>
<reference evidence="10" key="2">
    <citation type="submission" date="2025-08" db="UniProtKB">
        <authorList>
            <consortium name="Ensembl"/>
        </authorList>
    </citation>
    <scope>IDENTIFICATION</scope>
</reference>
<dbReference type="GO" id="GO:0005829">
    <property type="term" value="C:cytosol"/>
    <property type="evidence" value="ECO:0007669"/>
    <property type="project" value="TreeGrafter"/>
</dbReference>
<dbReference type="PANTHER" id="PTHR11414">
    <property type="entry name" value="CYSTATIN FAMILY MEMBER"/>
    <property type="match status" value="1"/>
</dbReference>
<comment type="similarity">
    <text evidence="2">Belongs to the cystatin family.</text>
</comment>
<reference evidence="10" key="3">
    <citation type="submission" date="2025-09" db="UniProtKB">
        <authorList>
            <consortium name="Ensembl"/>
        </authorList>
    </citation>
    <scope>IDENTIFICATION</scope>
</reference>
<dbReference type="STRING" id="42514.ENSPNAP00000037552"/>
<dbReference type="OrthoDB" id="2429551at2759"/>
<sequence>MDQVVGGTGSVQVATPEIQKICDEVKPQVEQKTGKKFRVFVAKSFTTQVVAGTNYFIKVQVGGEEYAHLKVFQSLPHAGHKLELLSVQTGKTLDEPIVYF</sequence>
<evidence type="ECO:0000256" key="4">
    <source>
        <dbReference type="ARBA" id="ARBA00022690"/>
    </source>
</evidence>
<keyword evidence="4" id="KW-0646">Protease inhibitor</keyword>
<reference evidence="10 11" key="1">
    <citation type="submission" date="2020-10" db="EMBL/GenBank/DDBJ databases">
        <title>Pygocentrus nattereri (red-bellied piranha) genome, fPygNat1, primary haplotype.</title>
        <authorList>
            <person name="Myers G."/>
            <person name="Meyer A."/>
            <person name="Karagic N."/>
            <person name="Pippel M."/>
            <person name="Winkler S."/>
            <person name="Tracey A."/>
            <person name="Wood J."/>
            <person name="Formenti G."/>
            <person name="Howe K."/>
            <person name="Fedrigo O."/>
            <person name="Jarvis E.D."/>
        </authorList>
    </citation>
    <scope>NUCLEOTIDE SEQUENCE [LARGE SCALE GENOMIC DNA]</scope>
</reference>
<dbReference type="Proteomes" id="UP001501920">
    <property type="component" value="Chromosome 23"/>
</dbReference>
<evidence type="ECO:0000313" key="10">
    <source>
        <dbReference type="Ensembl" id="ENSPNAP00000037552.2"/>
    </source>
</evidence>
<keyword evidence="3" id="KW-0963">Cytoplasm</keyword>
<proteinExistence type="inferred from homology"/>
<feature type="domain" description="Cystatin" evidence="9">
    <location>
        <begin position="3"/>
        <end position="100"/>
    </location>
</feature>
<evidence type="ECO:0000256" key="5">
    <source>
        <dbReference type="ARBA" id="ARBA00022704"/>
    </source>
</evidence>
<dbReference type="InterPro" id="IPR018073">
    <property type="entry name" value="Prot_inh_cystat_CS"/>
</dbReference>
<dbReference type="GO" id="GO:0002376">
    <property type="term" value="P:immune system process"/>
    <property type="evidence" value="ECO:0007669"/>
    <property type="project" value="UniProtKB-KW"/>
</dbReference>
<keyword evidence="11" id="KW-1185">Reference proteome</keyword>
<dbReference type="Ensembl" id="ENSPNAT00000034007.2">
    <property type="protein sequence ID" value="ENSPNAP00000037552.2"/>
    <property type="gene ID" value="ENSPNAG00000004571.2"/>
</dbReference>
<dbReference type="CDD" id="cd00042">
    <property type="entry name" value="CY"/>
    <property type="match status" value="1"/>
</dbReference>
<accession>A0A3B4EM49</accession>
<comment type="subcellular location">
    <subcellularLocation>
        <location evidence="1">Cytoplasm</location>
    </subcellularLocation>
</comment>
<dbReference type="Pfam" id="PF00031">
    <property type="entry name" value="Cystatin"/>
    <property type="match status" value="1"/>
</dbReference>
<dbReference type="InterPro" id="IPR046350">
    <property type="entry name" value="Cystatin_sf"/>
</dbReference>
<dbReference type="GO" id="GO:0004869">
    <property type="term" value="F:cysteine-type endopeptidase inhibitor activity"/>
    <property type="evidence" value="ECO:0007669"/>
    <property type="project" value="UniProtKB-KW"/>
</dbReference>
<keyword evidence="5" id="KW-0789">Thiol protease inhibitor</keyword>
<evidence type="ECO:0000313" key="11">
    <source>
        <dbReference type="Proteomes" id="UP001501920"/>
    </source>
</evidence>
<evidence type="ECO:0000256" key="8">
    <source>
        <dbReference type="ARBA" id="ARBA00041437"/>
    </source>
</evidence>
<evidence type="ECO:0000256" key="6">
    <source>
        <dbReference type="ARBA" id="ARBA00022859"/>
    </source>
</evidence>
<dbReference type="InterPro" id="IPR000010">
    <property type="entry name" value="Cystatin_dom"/>
</dbReference>
<dbReference type="PROSITE" id="PS00287">
    <property type="entry name" value="CYSTATIN"/>
    <property type="match status" value="1"/>
</dbReference>
<dbReference type="AlphaFoldDB" id="A0A3B4EM49"/>
<evidence type="ECO:0000259" key="9">
    <source>
        <dbReference type="SMART" id="SM00043"/>
    </source>
</evidence>
<evidence type="ECO:0000256" key="7">
    <source>
        <dbReference type="ARBA" id="ARBA00040677"/>
    </source>
</evidence>
<evidence type="ECO:0000256" key="2">
    <source>
        <dbReference type="ARBA" id="ARBA00009403"/>
    </source>
</evidence>
<dbReference type="SUPFAM" id="SSF54403">
    <property type="entry name" value="Cystatin/monellin"/>
    <property type="match status" value="1"/>
</dbReference>
<name>A0A3B4EM49_PYGNA</name>
<dbReference type="GO" id="GO:0071220">
    <property type="term" value="P:cellular response to bacterial lipoprotein"/>
    <property type="evidence" value="ECO:0007669"/>
    <property type="project" value="UniProtKB-ARBA"/>
</dbReference>
<protein>
    <recommendedName>
        <fullName evidence="7">Cystatin-B</fullName>
    </recommendedName>
    <alternativeName>
        <fullName evidence="8">Stefin-B</fullName>
    </alternativeName>
</protein>
<dbReference type="PANTHER" id="PTHR11414:SF21">
    <property type="entry name" value="CYSTATIN 14A, TANDEM DUPLICATE 1-RELATED"/>
    <property type="match status" value="1"/>
</dbReference>
<gene>
    <name evidence="10" type="primary">CSTA</name>
</gene>
<dbReference type="PRINTS" id="PR00295">
    <property type="entry name" value="STEFINA"/>
</dbReference>
<dbReference type="FunFam" id="3.10.450.10:FF:000001">
    <property type="entry name" value="Cystatin-A"/>
    <property type="match status" value="1"/>
</dbReference>
<dbReference type="Gene3D" id="3.10.450.10">
    <property type="match status" value="1"/>
</dbReference>
<evidence type="ECO:0000256" key="3">
    <source>
        <dbReference type="ARBA" id="ARBA00022490"/>
    </source>
</evidence>
<dbReference type="InterPro" id="IPR001713">
    <property type="entry name" value="Prot_inh_stefin"/>
</dbReference>
<organism evidence="10 11">
    <name type="scientific">Pygocentrus nattereri</name>
    <name type="common">Red-bellied piranha</name>
    <dbReference type="NCBI Taxonomy" id="42514"/>
    <lineage>
        <taxon>Eukaryota</taxon>
        <taxon>Metazoa</taxon>
        <taxon>Chordata</taxon>
        <taxon>Craniata</taxon>
        <taxon>Vertebrata</taxon>
        <taxon>Euteleostomi</taxon>
        <taxon>Actinopterygii</taxon>
        <taxon>Neopterygii</taxon>
        <taxon>Teleostei</taxon>
        <taxon>Ostariophysi</taxon>
        <taxon>Characiformes</taxon>
        <taxon>Characoidei</taxon>
        <taxon>Pygocentrus</taxon>
    </lineage>
</organism>
<dbReference type="OMA" id="LPHENQP"/>